<dbReference type="GO" id="GO:0005886">
    <property type="term" value="C:plasma membrane"/>
    <property type="evidence" value="ECO:0007669"/>
    <property type="project" value="UniProtKB-SubCell"/>
</dbReference>
<proteinExistence type="predicted"/>
<dbReference type="OrthoDB" id="9784014at2"/>
<dbReference type="PANTHER" id="PTHR43738">
    <property type="entry name" value="ABC TRANSPORTER, MEMBRANE PROTEIN"/>
    <property type="match status" value="1"/>
</dbReference>
<evidence type="ECO:0000256" key="3">
    <source>
        <dbReference type="ARBA" id="ARBA00022692"/>
    </source>
</evidence>
<organism evidence="10 11">
    <name type="scientific">Flavobacterium haoranii</name>
    <dbReference type="NCBI Taxonomy" id="683124"/>
    <lineage>
        <taxon>Bacteria</taxon>
        <taxon>Pseudomonadati</taxon>
        <taxon>Bacteroidota</taxon>
        <taxon>Flavobacteriia</taxon>
        <taxon>Flavobacteriales</taxon>
        <taxon>Flavobacteriaceae</taxon>
        <taxon>Flavobacterium</taxon>
    </lineage>
</organism>
<dbReference type="STRING" id="683124.SAMN05444337_0510"/>
<sequence length="419" mass="46660">MITKLAWRNIWFKPLNTILSIILLTSSVAIITVLILLEKQFEEKFTNNLDGIDLVMGAQGSPLQLILSSIYQVDAPTGNISLDSAKVWMQNPMVGKAIPLAFGDNYKGFKILGTTQDYLKHFKVEFSEGKTFDRNFDVVIGSEIAQKLSLHVGDEFFGSHGDSAEGEVHDHYAYKVVGIAEPTGKVVDNLILCNIPSVWQMHHQGHENPEHGEEGHVHEEGDEHEHHEASDLTIDEPGMEITSVLLQMRNPMAKLTWQRIIPQNTKMQAASPAIEINRLFTLFGVGIDALRYLAYGIMLISGISIFIALFKTLKERKSEFALLRVNGAGRFQLLKLVLIESLLLCFVGFIFGTILGRIALVLISKSSEADFKLSFNPYEFIWNKEGWLLVLTLLVGIVAALIPAIKAYTLNISKTLANA</sequence>
<evidence type="ECO:0000313" key="11">
    <source>
        <dbReference type="Proteomes" id="UP000184232"/>
    </source>
</evidence>
<gene>
    <name evidence="10" type="ORF">SAMN05444337_0510</name>
</gene>
<dbReference type="Pfam" id="PF02687">
    <property type="entry name" value="FtsX"/>
    <property type="match status" value="1"/>
</dbReference>
<evidence type="ECO:0000313" key="10">
    <source>
        <dbReference type="EMBL" id="SHI66511.1"/>
    </source>
</evidence>
<evidence type="ECO:0000259" key="8">
    <source>
        <dbReference type="Pfam" id="PF02687"/>
    </source>
</evidence>
<evidence type="ECO:0000256" key="7">
    <source>
        <dbReference type="SAM" id="Phobius"/>
    </source>
</evidence>
<feature type="transmembrane region" description="Helical" evidence="7">
    <location>
        <begin position="386"/>
        <end position="405"/>
    </location>
</feature>
<keyword evidence="2" id="KW-1003">Cell membrane</keyword>
<dbReference type="EMBL" id="FQZH01000001">
    <property type="protein sequence ID" value="SHI66511.1"/>
    <property type="molecule type" value="Genomic_DNA"/>
</dbReference>
<keyword evidence="3 7" id="KW-0812">Transmembrane</keyword>
<dbReference type="AlphaFoldDB" id="A0A1M6D060"/>
<evidence type="ECO:0000259" key="9">
    <source>
        <dbReference type="Pfam" id="PF12704"/>
    </source>
</evidence>
<dbReference type="InterPro" id="IPR003838">
    <property type="entry name" value="ABC3_permease_C"/>
</dbReference>
<dbReference type="PANTHER" id="PTHR43738:SF2">
    <property type="entry name" value="ABC TRANSPORTER PERMEASE"/>
    <property type="match status" value="1"/>
</dbReference>
<evidence type="ECO:0000256" key="2">
    <source>
        <dbReference type="ARBA" id="ARBA00022475"/>
    </source>
</evidence>
<feature type="domain" description="MacB-like periplasmic core" evidence="9">
    <location>
        <begin position="17"/>
        <end position="193"/>
    </location>
</feature>
<keyword evidence="4 7" id="KW-1133">Transmembrane helix</keyword>
<accession>A0A1M6D060</accession>
<evidence type="ECO:0000256" key="5">
    <source>
        <dbReference type="ARBA" id="ARBA00023136"/>
    </source>
</evidence>
<name>A0A1M6D060_9FLAO</name>
<dbReference type="Proteomes" id="UP000184232">
    <property type="component" value="Unassembled WGS sequence"/>
</dbReference>
<evidence type="ECO:0000256" key="1">
    <source>
        <dbReference type="ARBA" id="ARBA00004651"/>
    </source>
</evidence>
<reference evidence="10 11" key="1">
    <citation type="submission" date="2016-11" db="EMBL/GenBank/DDBJ databases">
        <authorList>
            <person name="Jaros S."/>
            <person name="Januszkiewicz K."/>
            <person name="Wedrychowicz H."/>
        </authorList>
    </citation>
    <scope>NUCLEOTIDE SEQUENCE [LARGE SCALE GENOMIC DNA]</scope>
    <source>
        <strain evidence="10 11">DSM 22807</strain>
    </source>
</reference>
<feature type="compositionally biased region" description="Basic and acidic residues" evidence="6">
    <location>
        <begin position="204"/>
        <end position="230"/>
    </location>
</feature>
<feature type="transmembrane region" description="Helical" evidence="7">
    <location>
        <begin position="293"/>
        <end position="313"/>
    </location>
</feature>
<comment type="subcellular location">
    <subcellularLocation>
        <location evidence="1">Cell membrane</location>
        <topology evidence="1">Multi-pass membrane protein</topology>
    </subcellularLocation>
</comment>
<dbReference type="Pfam" id="PF12704">
    <property type="entry name" value="MacB_PCD"/>
    <property type="match status" value="1"/>
</dbReference>
<feature type="transmembrane region" description="Helical" evidence="7">
    <location>
        <begin position="333"/>
        <end position="363"/>
    </location>
</feature>
<evidence type="ECO:0000256" key="6">
    <source>
        <dbReference type="SAM" id="MobiDB-lite"/>
    </source>
</evidence>
<protein>
    <submittedName>
        <fullName evidence="10">Putative ABC transport system permease protein</fullName>
    </submittedName>
</protein>
<evidence type="ECO:0000256" key="4">
    <source>
        <dbReference type="ARBA" id="ARBA00022989"/>
    </source>
</evidence>
<keyword evidence="11" id="KW-1185">Reference proteome</keyword>
<dbReference type="InterPro" id="IPR051125">
    <property type="entry name" value="ABC-4/HrtB_transporter"/>
</dbReference>
<dbReference type="RefSeq" id="WP_072781333.1">
    <property type="nucleotide sequence ID" value="NZ_CP045292.1"/>
</dbReference>
<keyword evidence="5 7" id="KW-0472">Membrane</keyword>
<feature type="region of interest" description="Disordered" evidence="6">
    <location>
        <begin position="203"/>
        <end position="233"/>
    </location>
</feature>
<feature type="domain" description="ABC3 transporter permease C-terminal" evidence="8">
    <location>
        <begin position="294"/>
        <end position="411"/>
    </location>
</feature>
<feature type="transmembrane region" description="Helical" evidence="7">
    <location>
        <begin position="17"/>
        <end position="37"/>
    </location>
</feature>
<dbReference type="InterPro" id="IPR025857">
    <property type="entry name" value="MacB_PCD"/>
</dbReference>